<dbReference type="FunFam" id="1.20.140.40:FF:000004">
    <property type="entry name" value="Pectinesterase"/>
    <property type="match status" value="1"/>
</dbReference>
<evidence type="ECO:0000259" key="12">
    <source>
        <dbReference type="SMART" id="SM00856"/>
    </source>
</evidence>
<gene>
    <name evidence="13" type="ORF">FRX31_031850</name>
</gene>
<feature type="chain" id="PRO_5029761390" description="pectinesterase" evidence="11">
    <location>
        <begin position="26"/>
        <end position="231"/>
    </location>
</feature>
<evidence type="ECO:0000256" key="1">
    <source>
        <dbReference type="ARBA" id="ARBA00004196"/>
    </source>
</evidence>
<evidence type="ECO:0000313" key="13">
    <source>
        <dbReference type="EMBL" id="KAF5178560.1"/>
    </source>
</evidence>
<feature type="domain" description="Pectinesterase inhibitor" evidence="12">
    <location>
        <begin position="31"/>
        <end position="184"/>
    </location>
</feature>
<dbReference type="SUPFAM" id="SSF101148">
    <property type="entry name" value="Plant invertase/pectin methylesterase inhibitor"/>
    <property type="match status" value="1"/>
</dbReference>
<accession>A0A7J6V2R9</accession>
<evidence type="ECO:0000256" key="5">
    <source>
        <dbReference type="ARBA" id="ARBA00022729"/>
    </source>
</evidence>
<comment type="caution">
    <text evidence="13">The sequence shown here is derived from an EMBL/GenBank/DDBJ whole genome shotgun (WGS) entry which is preliminary data.</text>
</comment>
<dbReference type="GO" id="GO:0005576">
    <property type="term" value="C:extracellular region"/>
    <property type="evidence" value="ECO:0007669"/>
    <property type="project" value="UniProtKB-SubCell"/>
</dbReference>
<protein>
    <recommendedName>
        <fullName evidence="3">pectinesterase</fullName>
        <ecNumber evidence="3">3.1.1.11</ecNumber>
    </recommendedName>
</protein>
<feature type="non-terminal residue" evidence="13">
    <location>
        <position position="231"/>
    </location>
</feature>
<comment type="catalytic activity">
    <reaction evidence="9">
        <text>[(1-&gt;4)-alpha-D-galacturonosyl methyl ester](n) + n H2O = [(1-&gt;4)-alpha-D-galacturonosyl](n) + n methanol + n H(+)</text>
        <dbReference type="Rhea" id="RHEA:22380"/>
        <dbReference type="Rhea" id="RHEA-COMP:14570"/>
        <dbReference type="Rhea" id="RHEA-COMP:14573"/>
        <dbReference type="ChEBI" id="CHEBI:15377"/>
        <dbReference type="ChEBI" id="CHEBI:15378"/>
        <dbReference type="ChEBI" id="CHEBI:17790"/>
        <dbReference type="ChEBI" id="CHEBI:140522"/>
        <dbReference type="ChEBI" id="CHEBI:140523"/>
        <dbReference type="EC" id="3.1.1.11"/>
    </reaction>
</comment>
<dbReference type="Gene3D" id="1.20.140.40">
    <property type="entry name" value="Invertase/pectin methylesterase inhibitor family protein"/>
    <property type="match status" value="1"/>
</dbReference>
<dbReference type="Proteomes" id="UP000554482">
    <property type="component" value="Unassembled WGS sequence"/>
</dbReference>
<keyword evidence="6" id="KW-1015">Disulfide bond</keyword>
<dbReference type="Pfam" id="PF04043">
    <property type="entry name" value="PMEI"/>
    <property type="match status" value="1"/>
</dbReference>
<sequence>MAFTLSSSLYTVALLFALLFSTSIADIVPSNTPLTPENVCNATLDPKFCKSVVPVTGPQNIYNYCRSSFSKALRSAEKYSALIDKYLKQRSTLSNSAILALQDCQLLAGLNIDFLQSISNTINATQTLRTTQADSLESMLSAILTNQQTCLEGLQATASAWKIKDGLYTPLSNATKLYSVSLALFARGYGHTKKKGKFGRARKLLFSDLEAGPHGRLPMRMSNQHRKIYES</sequence>
<evidence type="ECO:0000256" key="6">
    <source>
        <dbReference type="ARBA" id="ARBA00023157"/>
    </source>
</evidence>
<dbReference type="InterPro" id="IPR006501">
    <property type="entry name" value="Pectinesterase_inhib_dom"/>
</dbReference>
<evidence type="ECO:0000256" key="2">
    <source>
        <dbReference type="ARBA" id="ARBA00004613"/>
    </source>
</evidence>
<evidence type="ECO:0000256" key="9">
    <source>
        <dbReference type="ARBA" id="ARBA00047928"/>
    </source>
</evidence>
<dbReference type="OrthoDB" id="2019149at2759"/>
<keyword evidence="7" id="KW-0325">Glycoprotein</keyword>
<evidence type="ECO:0000256" key="4">
    <source>
        <dbReference type="ARBA" id="ARBA00022525"/>
    </source>
</evidence>
<reference evidence="13 14" key="1">
    <citation type="submission" date="2020-06" db="EMBL/GenBank/DDBJ databases">
        <title>Transcriptomic and genomic resources for Thalictrum thalictroides and T. hernandezii: Facilitating candidate gene discovery in an emerging model plant lineage.</title>
        <authorList>
            <person name="Arias T."/>
            <person name="Riano-Pachon D.M."/>
            <person name="Di Stilio V.S."/>
        </authorList>
    </citation>
    <scope>NUCLEOTIDE SEQUENCE [LARGE SCALE GENOMIC DNA]</scope>
    <source>
        <strain evidence="14">cv. WT478/WT964</strain>
        <tissue evidence="13">Leaves</tissue>
    </source>
</reference>
<organism evidence="13 14">
    <name type="scientific">Thalictrum thalictroides</name>
    <name type="common">Rue-anemone</name>
    <name type="synonym">Anemone thalictroides</name>
    <dbReference type="NCBI Taxonomy" id="46969"/>
    <lineage>
        <taxon>Eukaryota</taxon>
        <taxon>Viridiplantae</taxon>
        <taxon>Streptophyta</taxon>
        <taxon>Embryophyta</taxon>
        <taxon>Tracheophyta</taxon>
        <taxon>Spermatophyta</taxon>
        <taxon>Magnoliopsida</taxon>
        <taxon>Ranunculales</taxon>
        <taxon>Ranunculaceae</taxon>
        <taxon>Thalictroideae</taxon>
        <taxon>Thalictrum</taxon>
    </lineage>
</organism>
<evidence type="ECO:0000256" key="10">
    <source>
        <dbReference type="ARBA" id="ARBA00057335"/>
    </source>
</evidence>
<keyword evidence="5 11" id="KW-0732">Signal</keyword>
<name>A0A7J6V2R9_THATH</name>
<evidence type="ECO:0000256" key="11">
    <source>
        <dbReference type="SAM" id="SignalP"/>
    </source>
</evidence>
<evidence type="ECO:0000256" key="8">
    <source>
        <dbReference type="ARBA" id="ARBA00023316"/>
    </source>
</evidence>
<dbReference type="AlphaFoldDB" id="A0A7J6V2R9"/>
<evidence type="ECO:0000256" key="7">
    <source>
        <dbReference type="ARBA" id="ARBA00023180"/>
    </source>
</evidence>
<dbReference type="PANTHER" id="PTHR31707">
    <property type="entry name" value="PECTINESTERASE"/>
    <property type="match status" value="1"/>
</dbReference>
<evidence type="ECO:0000313" key="14">
    <source>
        <dbReference type="Proteomes" id="UP000554482"/>
    </source>
</evidence>
<dbReference type="InterPro" id="IPR035513">
    <property type="entry name" value="Invertase/methylesterase_inhib"/>
</dbReference>
<keyword evidence="14" id="KW-1185">Reference proteome</keyword>
<dbReference type="EC" id="3.1.1.11" evidence="3"/>
<comment type="subcellular location">
    <subcellularLocation>
        <location evidence="1">Cell envelope</location>
    </subcellularLocation>
    <subcellularLocation>
        <location evidence="2">Secreted</location>
    </subcellularLocation>
</comment>
<dbReference type="CDD" id="cd15798">
    <property type="entry name" value="PMEI-like_3"/>
    <property type="match status" value="1"/>
</dbReference>
<comment type="function">
    <text evidence="10">Acts in the modification of cell walls via demethylesterification of cell wall pectin.</text>
</comment>
<dbReference type="GO" id="GO:0030599">
    <property type="term" value="F:pectinesterase activity"/>
    <property type="evidence" value="ECO:0007669"/>
    <property type="project" value="UniProtKB-EC"/>
</dbReference>
<dbReference type="GO" id="GO:0004857">
    <property type="term" value="F:enzyme inhibitor activity"/>
    <property type="evidence" value="ECO:0007669"/>
    <property type="project" value="InterPro"/>
</dbReference>
<dbReference type="GO" id="GO:0071555">
    <property type="term" value="P:cell wall organization"/>
    <property type="evidence" value="ECO:0007669"/>
    <property type="project" value="UniProtKB-KW"/>
</dbReference>
<keyword evidence="4" id="KW-0964">Secreted</keyword>
<evidence type="ECO:0000256" key="3">
    <source>
        <dbReference type="ARBA" id="ARBA00013229"/>
    </source>
</evidence>
<dbReference type="SMART" id="SM00856">
    <property type="entry name" value="PMEI"/>
    <property type="match status" value="1"/>
</dbReference>
<keyword evidence="8" id="KW-0961">Cell wall biogenesis/degradation</keyword>
<dbReference type="EMBL" id="JABWDY010039933">
    <property type="protein sequence ID" value="KAF5178560.1"/>
    <property type="molecule type" value="Genomic_DNA"/>
</dbReference>
<proteinExistence type="predicted"/>
<feature type="signal peptide" evidence="11">
    <location>
        <begin position="1"/>
        <end position="25"/>
    </location>
</feature>